<organism evidence="1 2">
    <name type="scientific">Bradyrhizobium algeriense</name>
    <dbReference type="NCBI Taxonomy" id="634784"/>
    <lineage>
        <taxon>Bacteria</taxon>
        <taxon>Pseudomonadati</taxon>
        <taxon>Pseudomonadota</taxon>
        <taxon>Alphaproteobacteria</taxon>
        <taxon>Hyphomicrobiales</taxon>
        <taxon>Nitrobacteraceae</taxon>
        <taxon>Bradyrhizobium</taxon>
    </lineage>
</organism>
<proteinExistence type="predicted"/>
<protein>
    <submittedName>
        <fullName evidence="1">Uncharacterized protein</fullName>
    </submittedName>
</protein>
<accession>A0ABU8B8A3</accession>
<reference evidence="1 2" key="1">
    <citation type="submission" date="2024-02" db="EMBL/GenBank/DDBJ databases">
        <title>Adaptive strategies in a cosmopolitan and abundant soil bacterium.</title>
        <authorList>
            <person name="Carini P."/>
        </authorList>
    </citation>
    <scope>NUCLEOTIDE SEQUENCE [LARGE SCALE GENOMIC DNA]</scope>
    <source>
        <strain evidence="1 2">AZCC 1608</strain>
    </source>
</reference>
<gene>
    <name evidence="1" type="ORF">V1286_002291</name>
</gene>
<name>A0ABU8B8A3_9BRAD</name>
<dbReference type="Proteomes" id="UP001364224">
    <property type="component" value="Unassembled WGS sequence"/>
</dbReference>
<sequence>MDDEQLADLHRFLAEYHRKLAKDAVLDVVQQYHSDLAQRLADEAALIPRRTAIAQRLRDGEQQKKNNLE</sequence>
<dbReference type="EMBL" id="JAZHRV010000001">
    <property type="protein sequence ID" value="MEH2554762.1"/>
    <property type="molecule type" value="Genomic_DNA"/>
</dbReference>
<evidence type="ECO:0000313" key="1">
    <source>
        <dbReference type="EMBL" id="MEH2554762.1"/>
    </source>
</evidence>
<comment type="caution">
    <text evidence="1">The sequence shown here is derived from an EMBL/GenBank/DDBJ whole genome shotgun (WGS) entry which is preliminary data.</text>
</comment>
<dbReference type="RefSeq" id="WP_334479593.1">
    <property type="nucleotide sequence ID" value="NZ_JAZHRV010000001.1"/>
</dbReference>
<evidence type="ECO:0000313" key="2">
    <source>
        <dbReference type="Proteomes" id="UP001364224"/>
    </source>
</evidence>
<keyword evidence="2" id="KW-1185">Reference proteome</keyword>